<organism evidence="2 3">
    <name type="scientific">Geoalkalibacter subterraneus</name>
    <dbReference type="NCBI Taxonomy" id="483547"/>
    <lineage>
        <taxon>Bacteria</taxon>
        <taxon>Pseudomonadati</taxon>
        <taxon>Thermodesulfobacteriota</taxon>
        <taxon>Desulfuromonadia</taxon>
        <taxon>Desulfuromonadales</taxon>
        <taxon>Geoalkalibacteraceae</taxon>
        <taxon>Geoalkalibacter</taxon>
    </lineage>
</organism>
<dbReference type="RefSeq" id="WP_040202808.1">
    <property type="nucleotide sequence ID" value="NZ_CP010312.1"/>
</dbReference>
<dbReference type="Pfam" id="PF13614">
    <property type="entry name" value="AAA_31"/>
    <property type="match status" value="1"/>
</dbReference>
<sequence length="257" mass="27548">MDIVAIASQKGGVAKTTTALALSAGLANLGHRVLGVDVDPQYNFSLGAAVPTDDVGQSLFSVFVDNKALSEIIVSSPQGFDVARSLPAMYQTERALAGKMMIELKLAKALKSVQEQYDFCIIDCPPALDLLTTNALLAATHVIIPAQLHSFGAAGVVQIFDMLDRIEPETGIPAPKILGVLPTFYDARKNLSKDLLAELRKFYKSQVFDAVVPTSAPLEATASVGRSIYQFAPSSSGARAYKRVCLETLARLEGRYK</sequence>
<dbReference type="HOGENOM" id="CLU_037612_1_3_7"/>
<keyword evidence="3" id="KW-1185">Reference proteome</keyword>
<evidence type="ECO:0000313" key="3">
    <source>
        <dbReference type="Proteomes" id="UP000035036"/>
    </source>
</evidence>
<dbReference type="EMBL" id="CP010312">
    <property type="protein sequence ID" value="AJF08181.1"/>
    <property type="molecule type" value="Genomic_DNA"/>
</dbReference>
<gene>
    <name evidence="2" type="ORF">GSUB_16940</name>
</gene>
<dbReference type="InterPro" id="IPR025669">
    <property type="entry name" value="AAA_dom"/>
</dbReference>
<dbReference type="CDD" id="cd02042">
    <property type="entry name" value="ParAB_family"/>
    <property type="match status" value="1"/>
</dbReference>
<keyword evidence="2" id="KW-0614">Plasmid</keyword>
<feature type="domain" description="AAA" evidence="1">
    <location>
        <begin position="1"/>
        <end position="167"/>
    </location>
</feature>
<evidence type="ECO:0000259" key="1">
    <source>
        <dbReference type="Pfam" id="PF13614"/>
    </source>
</evidence>
<dbReference type="InterPro" id="IPR027417">
    <property type="entry name" value="P-loop_NTPase"/>
</dbReference>
<reference evidence="2 3" key="1">
    <citation type="journal article" date="2015" name="Genome Announc.">
        <title>Genomes of Geoalkalibacter ferrihydriticus Z-0531T and Geoalkalibacter subterraneus Red1T, Two Haloalkaliphilic Metal-Reducing Deltaproteobacteria.</title>
        <authorList>
            <person name="Badalamenti J.P."/>
            <person name="Krajmalnik-Brown R."/>
            <person name="Torres C.I."/>
            <person name="Bond D.R."/>
        </authorList>
    </citation>
    <scope>NUCLEOTIDE SEQUENCE [LARGE SCALE GENOMIC DNA]</scope>
    <source>
        <strain evidence="2 3">Red1</strain>
        <plasmid evidence="3">Plasmid pGSUB1</plasmid>
    </source>
</reference>
<dbReference type="InterPro" id="IPR050678">
    <property type="entry name" value="DNA_Partitioning_ATPase"/>
</dbReference>
<dbReference type="Proteomes" id="UP000035036">
    <property type="component" value="Plasmid pGSUB1"/>
</dbReference>
<dbReference type="Gene3D" id="3.40.50.300">
    <property type="entry name" value="P-loop containing nucleotide triphosphate hydrolases"/>
    <property type="match status" value="1"/>
</dbReference>
<accession>A0A0B5FX54</accession>
<dbReference type="KEGG" id="gsb:GSUB_16940"/>
<dbReference type="OrthoDB" id="9815116at2"/>
<dbReference type="AlphaFoldDB" id="A0A0B5FX54"/>
<proteinExistence type="predicted"/>
<protein>
    <recommendedName>
        <fullName evidence="1">AAA domain-containing protein</fullName>
    </recommendedName>
</protein>
<name>A0A0B5FX54_9BACT</name>
<dbReference type="SUPFAM" id="SSF52540">
    <property type="entry name" value="P-loop containing nucleoside triphosphate hydrolases"/>
    <property type="match status" value="1"/>
</dbReference>
<dbReference type="PANTHER" id="PTHR13696">
    <property type="entry name" value="P-LOOP CONTAINING NUCLEOSIDE TRIPHOSPHATE HYDROLASE"/>
    <property type="match status" value="1"/>
</dbReference>
<dbReference type="PANTHER" id="PTHR13696:SF52">
    <property type="entry name" value="PARA FAMILY PROTEIN CT_582"/>
    <property type="match status" value="1"/>
</dbReference>
<geneLocation type="plasmid" evidence="2 3">
    <name>pGSUB1</name>
</geneLocation>
<evidence type="ECO:0000313" key="2">
    <source>
        <dbReference type="EMBL" id="AJF08181.1"/>
    </source>
</evidence>